<dbReference type="AlphaFoldDB" id="A0A3M7FBU0"/>
<name>A0A3M7FBU0_HORWE</name>
<evidence type="ECO:0000256" key="1">
    <source>
        <dbReference type="ARBA" id="ARBA00004123"/>
    </source>
</evidence>
<dbReference type="InterPro" id="IPR036388">
    <property type="entry name" value="WH-like_DNA-bd_sf"/>
</dbReference>
<dbReference type="Pfam" id="PF22241">
    <property type="entry name" value="PSMD12-CSN4_N"/>
    <property type="match status" value="1"/>
</dbReference>
<evidence type="ECO:0000256" key="7">
    <source>
        <dbReference type="ARBA" id="ARBA00023242"/>
    </source>
</evidence>
<protein>
    <recommendedName>
        <fullName evidence="4">COP9 signalosome complex subunit 4</fullName>
    </recommendedName>
</protein>
<gene>
    <name evidence="10" type="ORF">D0861_06014</name>
</gene>
<evidence type="ECO:0000256" key="5">
    <source>
        <dbReference type="ARBA" id="ARBA00022490"/>
    </source>
</evidence>
<dbReference type="PANTHER" id="PTHR10855">
    <property type="entry name" value="26S PROTEASOME NON-ATPASE REGULATORY SUBUNIT 12/COP9 SIGNALOSOME COMPLEX SUBUNIT 4"/>
    <property type="match status" value="1"/>
</dbReference>
<dbReference type="InterPro" id="IPR040134">
    <property type="entry name" value="PSMD12/CSN4"/>
</dbReference>
<feature type="domain" description="PCI" evidence="9">
    <location>
        <begin position="286"/>
        <end position="452"/>
    </location>
</feature>
<dbReference type="SMART" id="SM00088">
    <property type="entry name" value="PINT"/>
    <property type="match status" value="1"/>
</dbReference>
<dbReference type="PANTHER" id="PTHR10855:SF2">
    <property type="entry name" value="COP9 SIGNALOSOME COMPLEX SUBUNIT 4"/>
    <property type="match status" value="1"/>
</dbReference>
<dbReference type="OrthoDB" id="295656at2759"/>
<accession>A0A3M7FBU0</accession>
<comment type="subcellular location">
    <subcellularLocation>
        <location evidence="2">Cytoplasm</location>
    </subcellularLocation>
    <subcellularLocation>
        <location evidence="1">Nucleus</location>
    </subcellularLocation>
</comment>
<dbReference type="Gene3D" id="1.10.10.10">
    <property type="entry name" value="Winged helix-like DNA-binding domain superfamily/Winged helix DNA-binding domain"/>
    <property type="match status" value="1"/>
</dbReference>
<keyword evidence="7" id="KW-0539">Nucleus</keyword>
<evidence type="ECO:0000256" key="8">
    <source>
        <dbReference type="SAM" id="MobiDB-lite"/>
    </source>
</evidence>
<organism evidence="10 11">
    <name type="scientific">Hortaea werneckii</name>
    <name type="common">Black yeast</name>
    <name type="synonym">Cladosporium werneckii</name>
    <dbReference type="NCBI Taxonomy" id="91943"/>
    <lineage>
        <taxon>Eukaryota</taxon>
        <taxon>Fungi</taxon>
        <taxon>Dikarya</taxon>
        <taxon>Ascomycota</taxon>
        <taxon>Pezizomycotina</taxon>
        <taxon>Dothideomycetes</taxon>
        <taxon>Dothideomycetidae</taxon>
        <taxon>Mycosphaerellales</taxon>
        <taxon>Teratosphaeriaceae</taxon>
        <taxon>Hortaea</taxon>
    </lineage>
</organism>
<dbReference type="InterPro" id="IPR036390">
    <property type="entry name" value="WH_DNA-bd_sf"/>
</dbReference>
<evidence type="ECO:0000259" key="9">
    <source>
        <dbReference type="PROSITE" id="PS50250"/>
    </source>
</evidence>
<dbReference type="EMBL" id="QWIR01000114">
    <property type="protein sequence ID" value="RMY86299.1"/>
    <property type="molecule type" value="Genomic_DNA"/>
</dbReference>
<proteinExistence type="inferred from homology"/>
<dbReference type="PROSITE" id="PS50250">
    <property type="entry name" value="PCI"/>
    <property type="match status" value="1"/>
</dbReference>
<dbReference type="Proteomes" id="UP000268823">
    <property type="component" value="Unassembled WGS sequence"/>
</dbReference>
<evidence type="ECO:0000256" key="2">
    <source>
        <dbReference type="ARBA" id="ARBA00004496"/>
    </source>
</evidence>
<keyword evidence="5" id="KW-0963">Cytoplasm</keyword>
<dbReference type="GO" id="GO:0008180">
    <property type="term" value="C:COP9 signalosome"/>
    <property type="evidence" value="ECO:0007669"/>
    <property type="project" value="UniProtKB-KW"/>
</dbReference>
<reference evidence="10 11" key="1">
    <citation type="journal article" date="2018" name="BMC Genomics">
        <title>Genomic evidence for intraspecific hybridization in a clonal and extremely halotolerant yeast.</title>
        <authorList>
            <person name="Gostincar C."/>
            <person name="Stajich J.E."/>
            <person name="Zupancic J."/>
            <person name="Zalar P."/>
            <person name="Gunde-Cimerman N."/>
        </authorList>
    </citation>
    <scope>NUCLEOTIDE SEQUENCE [LARGE SCALE GENOMIC DNA]</scope>
    <source>
        <strain evidence="10 11">EXF-2788</strain>
    </source>
</reference>
<dbReference type="GO" id="GO:0005829">
    <property type="term" value="C:cytosol"/>
    <property type="evidence" value="ECO:0007669"/>
    <property type="project" value="TreeGrafter"/>
</dbReference>
<dbReference type="InterPro" id="IPR054559">
    <property type="entry name" value="PSMD12-CSN4-like_N"/>
</dbReference>
<dbReference type="Pfam" id="PF01399">
    <property type="entry name" value="PCI"/>
    <property type="match status" value="1"/>
</dbReference>
<evidence type="ECO:0000313" key="10">
    <source>
        <dbReference type="EMBL" id="RMY86299.1"/>
    </source>
</evidence>
<comment type="similarity">
    <text evidence="3">Belongs to the CSN4 family.</text>
</comment>
<dbReference type="VEuPathDB" id="FungiDB:BTJ68_13547"/>
<evidence type="ECO:0000256" key="3">
    <source>
        <dbReference type="ARBA" id="ARBA00010417"/>
    </source>
</evidence>
<evidence type="ECO:0000256" key="4">
    <source>
        <dbReference type="ARBA" id="ARBA00014881"/>
    </source>
</evidence>
<feature type="region of interest" description="Disordered" evidence="8">
    <location>
        <begin position="1"/>
        <end position="21"/>
    </location>
</feature>
<evidence type="ECO:0000256" key="6">
    <source>
        <dbReference type="ARBA" id="ARBA00022790"/>
    </source>
</evidence>
<dbReference type="InterPro" id="IPR000717">
    <property type="entry name" value="PCI_dom"/>
</dbReference>
<dbReference type="SUPFAM" id="SSF46785">
    <property type="entry name" value="Winged helix' DNA-binding domain"/>
    <property type="match status" value="1"/>
</dbReference>
<sequence length="496" mass="54130">MSLGILTSHAEGPPRITPGGIFKSVSSSKASMSFMLRVPSSPGSSLISGFTSAFTPPSAMVSNRRKSSSLLKRDLTLPPDISRDIMASHGITSQLDSIENSSANPQQRAEAYHSILSTIISTPDGLPESLTAYVRSIISDSIGVVHSRPLLSAFVERYRDLEDNDAKIETGTAVVQLLQPKIVSYEAQDTEIKHILAGAYEADDDFTNSAKTLQTVTLDSSQRNVTDDERARLWMRICRCYLEEDDPTNALTFLNKVKQVIFSVTDKETRLQFQLSQARIHDSQRSFLDASAAYLSLSNETDIDEEERQQALGEAMKCAVLAPAGPMRGRQLGKLYKDDRASGTAEYGILEKIFLDRLLSPAEVGAFAADLKEHQLAKTSDGSTVLDKAVLEHNLLAVSRLYQNISTTALGQLLGVDADRAEAYAAGMIESNRLSGSIDQIAGVIHFNTKEGGSDSAAMNLRAWDANVQGLAEEVEKVTTMLQREEPAFYDRIMVA</sequence>
<comment type="caution">
    <text evidence="10">The sequence shown here is derived from an EMBL/GenBank/DDBJ whole genome shotgun (WGS) entry which is preliminary data.</text>
</comment>
<evidence type="ECO:0000313" key="11">
    <source>
        <dbReference type="Proteomes" id="UP000268823"/>
    </source>
</evidence>
<keyword evidence="6" id="KW-0736">Signalosome</keyword>